<comment type="similarity">
    <text evidence="3 15">Belongs to the peptidase S11 family.</text>
</comment>
<evidence type="ECO:0000256" key="5">
    <source>
        <dbReference type="ARBA" id="ARBA00022645"/>
    </source>
</evidence>
<proteinExistence type="inferred from homology"/>
<dbReference type="PRINTS" id="PR00725">
    <property type="entry name" value="DADACBPTASE1"/>
</dbReference>
<comment type="pathway">
    <text evidence="2">Cell wall biogenesis; peptidoglycan biosynthesis.</text>
</comment>
<evidence type="ECO:0000256" key="14">
    <source>
        <dbReference type="PIRSR" id="PIRSR618044-2"/>
    </source>
</evidence>
<evidence type="ECO:0000256" key="2">
    <source>
        <dbReference type="ARBA" id="ARBA00004752"/>
    </source>
</evidence>
<protein>
    <recommendedName>
        <fullName evidence="4">serine-type D-Ala-D-Ala carboxypeptidase</fullName>
        <ecNumber evidence="4">3.4.16.4</ecNumber>
    </recommendedName>
</protein>
<keyword evidence="7 16" id="KW-0732">Signal</keyword>
<evidence type="ECO:0000256" key="16">
    <source>
        <dbReference type="SAM" id="SignalP"/>
    </source>
</evidence>
<dbReference type="UniPathway" id="UPA00219"/>
<dbReference type="InterPro" id="IPR012338">
    <property type="entry name" value="Beta-lactam/transpept-like"/>
</dbReference>
<evidence type="ECO:0000256" key="6">
    <source>
        <dbReference type="ARBA" id="ARBA00022670"/>
    </source>
</evidence>
<gene>
    <name evidence="18" type="ORF">HHO37_03665</name>
</gene>
<feature type="active site" description="Acyl-ester intermediate" evidence="13">
    <location>
        <position position="56"/>
    </location>
</feature>
<dbReference type="Pfam" id="PF07943">
    <property type="entry name" value="PBP5_C"/>
    <property type="match status" value="1"/>
</dbReference>
<dbReference type="GO" id="GO:0009002">
    <property type="term" value="F:serine-type D-Ala-D-Ala carboxypeptidase activity"/>
    <property type="evidence" value="ECO:0007669"/>
    <property type="project" value="UniProtKB-EC"/>
</dbReference>
<evidence type="ECO:0000256" key="9">
    <source>
        <dbReference type="ARBA" id="ARBA00022960"/>
    </source>
</evidence>
<evidence type="ECO:0000256" key="7">
    <source>
        <dbReference type="ARBA" id="ARBA00022729"/>
    </source>
</evidence>
<dbReference type="InterPro" id="IPR037167">
    <property type="entry name" value="Peptidase_S11_C_sf"/>
</dbReference>
<dbReference type="SMART" id="SM00936">
    <property type="entry name" value="PBP5_C"/>
    <property type="match status" value="1"/>
</dbReference>
<dbReference type="SUPFAM" id="SSF69189">
    <property type="entry name" value="Penicillin-binding protein associated domain"/>
    <property type="match status" value="1"/>
</dbReference>
<feature type="domain" description="Peptidase S11 D-Ala-D-Ala carboxypeptidase A C-terminal" evidence="17">
    <location>
        <begin position="293"/>
        <end position="393"/>
    </location>
</feature>
<feature type="binding site" evidence="14">
    <location>
        <position position="239"/>
    </location>
    <ligand>
        <name>substrate</name>
    </ligand>
</feature>
<dbReference type="InterPro" id="IPR012907">
    <property type="entry name" value="Peptidase_S11_C"/>
</dbReference>
<organism evidence="18 19">
    <name type="scientific">Streptococcus ratti</name>
    <dbReference type="NCBI Taxonomy" id="1341"/>
    <lineage>
        <taxon>Bacteria</taxon>
        <taxon>Bacillati</taxon>
        <taxon>Bacillota</taxon>
        <taxon>Bacilli</taxon>
        <taxon>Lactobacillales</taxon>
        <taxon>Streptococcaceae</taxon>
        <taxon>Streptococcus</taxon>
    </lineage>
</organism>
<evidence type="ECO:0000313" key="18">
    <source>
        <dbReference type="EMBL" id="NMD48791.1"/>
    </source>
</evidence>
<evidence type="ECO:0000256" key="15">
    <source>
        <dbReference type="RuleBase" id="RU004016"/>
    </source>
</evidence>
<dbReference type="Gene3D" id="3.40.710.10">
    <property type="entry name" value="DD-peptidase/beta-lactamase superfamily"/>
    <property type="match status" value="1"/>
</dbReference>
<feature type="active site" description="Proton acceptor" evidence="13">
    <location>
        <position position="59"/>
    </location>
</feature>
<name>A0A7X9QFH4_STRRT</name>
<dbReference type="GO" id="GO:0006508">
    <property type="term" value="P:proteolysis"/>
    <property type="evidence" value="ECO:0007669"/>
    <property type="project" value="UniProtKB-KW"/>
</dbReference>
<keyword evidence="9" id="KW-0133">Cell shape</keyword>
<evidence type="ECO:0000256" key="4">
    <source>
        <dbReference type="ARBA" id="ARBA00012448"/>
    </source>
</evidence>
<dbReference type="InterPro" id="IPR018044">
    <property type="entry name" value="Peptidase_S11"/>
</dbReference>
<accession>A0A7X9QFH4</accession>
<evidence type="ECO:0000256" key="12">
    <source>
        <dbReference type="ARBA" id="ARBA00034000"/>
    </source>
</evidence>
<dbReference type="Pfam" id="PF00768">
    <property type="entry name" value="Peptidase_S11"/>
    <property type="match status" value="1"/>
</dbReference>
<dbReference type="GO" id="GO:0008360">
    <property type="term" value="P:regulation of cell shape"/>
    <property type="evidence" value="ECO:0007669"/>
    <property type="project" value="UniProtKB-KW"/>
</dbReference>
<dbReference type="PANTHER" id="PTHR21581">
    <property type="entry name" value="D-ALANYL-D-ALANINE CARBOXYPEPTIDASE"/>
    <property type="match status" value="1"/>
</dbReference>
<comment type="catalytic activity">
    <reaction evidence="12">
        <text>Preferential cleavage: (Ac)2-L-Lys-D-Ala-|-D-Ala. Also transpeptidation of peptidyl-alanyl moieties that are N-acyl substituents of D-alanine.</text>
        <dbReference type="EC" id="3.4.16.4"/>
    </reaction>
</comment>
<dbReference type="RefSeq" id="WP_425505402.1">
    <property type="nucleotide sequence ID" value="NZ_JABASA010000005.1"/>
</dbReference>
<dbReference type="GO" id="GO:0071555">
    <property type="term" value="P:cell wall organization"/>
    <property type="evidence" value="ECO:0007669"/>
    <property type="project" value="UniProtKB-KW"/>
</dbReference>
<feature type="signal peptide" evidence="16">
    <location>
        <begin position="1"/>
        <end position="21"/>
    </location>
</feature>
<dbReference type="InterPro" id="IPR015956">
    <property type="entry name" value="Peniciliin-bd_prot_C_sf"/>
</dbReference>
<evidence type="ECO:0000256" key="11">
    <source>
        <dbReference type="ARBA" id="ARBA00023316"/>
    </source>
</evidence>
<evidence type="ECO:0000256" key="1">
    <source>
        <dbReference type="ARBA" id="ARBA00003217"/>
    </source>
</evidence>
<keyword evidence="10" id="KW-0573">Peptidoglycan synthesis</keyword>
<dbReference type="EMBL" id="JABASA010000005">
    <property type="protein sequence ID" value="NMD48791.1"/>
    <property type="molecule type" value="Genomic_DNA"/>
</dbReference>
<keyword evidence="5 18" id="KW-0121">Carboxypeptidase</keyword>
<feature type="active site" evidence="13">
    <location>
        <position position="119"/>
    </location>
</feature>
<comment type="function">
    <text evidence="1">Removes C-terminal D-alanyl residues from sugar-peptide cell wall precursors.</text>
</comment>
<evidence type="ECO:0000256" key="13">
    <source>
        <dbReference type="PIRSR" id="PIRSR618044-1"/>
    </source>
</evidence>
<feature type="chain" id="PRO_5031332065" description="serine-type D-Ala-D-Ala carboxypeptidase" evidence="16">
    <location>
        <begin position="22"/>
        <end position="412"/>
    </location>
</feature>
<keyword evidence="11" id="KW-0961">Cell wall biogenesis/degradation</keyword>
<comment type="caution">
    <text evidence="18">The sequence shown here is derived from an EMBL/GenBank/DDBJ whole genome shotgun (WGS) entry which is preliminary data.</text>
</comment>
<sequence length="412" mass="45269">MKKILCLALLCLALFSFQAKAEEHFDAAAKHAIAVEANTGKILYEKDATSPAGIASITKILTIYLVYKEIKAGDLTWNTKVKISNYPYGLTTDYSASNVPMEAREYTVKQLVDASMIASANSAAIALAEKIGGTEPKFVDMMKKQLQDWGITDAKLVNASGLNNKLLGDHIYPGSETDEENMMSAKDVAIIARHLIKDFPQILKITKKTSEDFAGTKMDTYNYMLPNMPYARKGVDGLKTGTTEFAGASFVATAKENGMRIISVVLNANNSDTDDSARFKATNDLLNYVSNTYERTTLIRKGQAYKNSTAKVIDGKKSSVSAVAKEKLVVIQTKASSQKKAVIINSKKEGYTAAVQKGQSVGEARFKDSNLVGQGYLDSPPTVKLVAKTEVKRSFFLKVWWNHFVRYVNEKL</sequence>
<dbReference type="Gene3D" id="2.60.410.10">
    <property type="entry name" value="D-Ala-D-Ala carboxypeptidase, C-terminal domain"/>
    <property type="match status" value="1"/>
</dbReference>
<dbReference type="AlphaFoldDB" id="A0A7X9QFH4"/>
<keyword evidence="8" id="KW-0378">Hydrolase</keyword>
<reference evidence="18 19" key="1">
    <citation type="submission" date="2020-04" db="EMBL/GenBank/DDBJ databases">
        <title>MicrobeNet Type strains.</title>
        <authorList>
            <person name="Nicholson A.C."/>
        </authorList>
    </citation>
    <scope>NUCLEOTIDE SEQUENCE [LARGE SCALE GENOMIC DNA]</scope>
    <source>
        <strain evidence="18 19">DSM 22768</strain>
    </source>
</reference>
<evidence type="ECO:0000256" key="3">
    <source>
        <dbReference type="ARBA" id="ARBA00007164"/>
    </source>
</evidence>
<dbReference type="NCBIfam" id="NF038273">
    <property type="entry name" value="strep_PBP3"/>
    <property type="match status" value="1"/>
</dbReference>
<dbReference type="PANTHER" id="PTHR21581:SF11">
    <property type="entry name" value="D-ALANYL-D-ALANINE CARBOXYPEPTIDASE DACA"/>
    <property type="match status" value="1"/>
</dbReference>
<dbReference type="EC" id="3.4.16.4" evidence="4"/>
<evidence type="ECO:0000256" key="8">
    <source>
        <dbReference type="ARBA" id="ARBA00022801"/>
    </source>
</evidence>
<keyword evidence="6" id="KW-0645">Protease</keyword>
<dbReference type="Proteomes" id="UP000532121">
    <property type="component" value="Unassembled WGS sequence"/>
</dbReference>
<dbReference type="GO" id="GO:0009252">
    <property type="term" value="P:peptidoglycan biosynthetic process"/>
    <property type="evidence" value="ECO:0007669"/>
    <property type="project" value="UniProtKB-UniPathway"/>
</dbReference>
<dbReference type="InterPro" id="IPR001967">
    <property type="entry name" value="Peptidase_S11_N"/>
</dbReference>
<evidence type="ECO:0000259" key="17">
    <source>
        <dbReference type="SMART" id="SM00936"/>
    </source>
</evidence>
<dbReference type="SUPFAM" id="SSF56601">
    <property type="entry name" value="beta-lactamase/transpeptidase-like"/>
    <property type="match status" value="1"/>
</dbReference>
<evidence type="ECO:0000313" key="19">
    <source>
        <dbReference type="Proteomes" id="UP000532121"/>
    </source>
</evidence>
<evidence type="ECO:0000256" key="10">
    <source>
        <dbReference type="ARBA" id="ARBA00022984"/>
    </source>
</evidence>